<evidence type="ECO:0000313" key="2">
    <source>
        <dbReference type="Proteomes" id="UP001143910"/>
    </source>
</evidence>
<name>A0ACC1NLG5_9HYPO</name>
<proteinExistence type="predicted"/>
<protein>
    <submittedName>
        <fullName evidence="1">Uncharacterized protein</fullName>
    </submittedName>
</protein>
<organism evidence="1 2">
    <name type="scientific">Zarea fungicola</name>
    <dbReference type="NCBI Taxonomy" id="93591"/>
    <lineage>
        <taxon>Eukaryota</taxon>
        <taxon>Fungi</taxon>
        <taxon>Dikarya</taxon>
        <taxon>Ascomycota</taxon>
        <taxon>Pezizomycotina</taxon>
        <taxon>Sordariomycetes</taxon>
        <taxon>Hypocreomycetidae</taxon>
        <taxon>Hypocreales</taxon>
        <taxon>Cordycipitaceae</taxon>
        <taxon>Zarea</taxon>
    </lineage>
</organism>
<dbReference type="Proteomes" id="UP001143910">
    <property type="component" value="Unassembled WGS sequence"/>
</dbReference>
<sequence length="179" mass="19726">MHITVEQAAITPCHEARAPGRPRFSNKNSSSLSAKRRMQLRQSQQTYRMKKATTCKNYEERIAHLEAAVGRARQMIANLGQYTLQSSLNVESPEIYAQLYVIDNFLSIEMAAAPASIVPQTDVKDAPYGIINQAAEELVTNAFNGLDTMCNGTRFSALPSIGGVYGCFDISSESWQCGK</sequence>
<evidence type="ECO:0000313" key="1">
    <source>
        <dbReference type="EMBL" id="KAJ2980167.1"/>
    </source>
</evidence>
<comment type="caution">
    <text evidence="1">The sequence shown here is derived from an EMBL/GenBank/DDBJ whole genome shotgun (WGS) entry which is preliminary data.</text>
</comment>
<dbReference type="EMBL" id="JANJQO010000220">
    <property type="protein sequence ID" value="KAJ2980167.1"/>
    <property type="molecule type" value="Genomic_DNA"/>
</dbReference>
<reference evidence="1" key="1">
    <citation type="submission" date="2022-08" db="EMBL/GenBank/DDBJ databases">
        <title>Genome Sequence of Lecanicillium fungicola.</title>
        <authorList>
            <person name="Buettner E."/>
        </authorList>
    </citation>
    <scope>NUCLEOTIDE SEQUENCE</scope>
    <source>
        <strain evidence="1">Babe33</strain>
    </source>
</reference>
<keyword evidence="2" id="KW-1185">Reference proteome</keyword>
<gene>
    <name evidence="1" type="ORF">NQ176_g2798</name>
</gene>
<accession>A0ACC1NLG5</accession>